<dbReference type="GO" id="GO:0030214">
    <property type="term" value="P:hyaluronan catabolic process"/>
    <property type="evidence" value="ECO:0007669"/>
    <property type="project" value="TreeGrafter"/>
</dbReference>
<dbReference type="PROSITE" id="PS50026">
    <property type="entry name" value="EGF_3"/>
    <property type="match status" value="1"/>
</dbReference>
<feature type="transmembrane region" description="Helical" evidence="9">
    <location>
        <begin position="146"/>
        <end position="169"/>
    </location>
</feature>
<feature type="transmembrane region" description="Helical" evidence="9">
    <location>
        <begin position="74"/>
        <end position="94"/>
    </location>
</feature>
<evidence type="ECO:0000256" key="8">
    <source>
        <dbReference type="RuleBase" id="RU610713"/>
    </source>
</evidence>
<accession>A0AAF3FFV3</accession>
<keyword evidence="7" id="KW-0245">EGF-like domain</keyword>
<comment type="caution">
    <text evidence="7">Lacks conserved residue(s) required for the propagation of feature annotation.</text>
</comment>
<evidence type="ECO:0000256" key="7">
    <source>
        <dbReference type="PROSITE-ProRule" id="PRU00076"/>
    </source>
</evidence>
<organism evidence="11 12">
    <name type="scientific">Mesorhabditis belari</name>
    <dbReference type="NCBI Taxonomy" id="2138241"/>
    <lineage>
        <taxon>Eukaryota</taxon>
        <taxon>Metazoa</taxon>
        <taxon>Ecdysozoa</taxon>
        <taxon>Nematoda</taxon>
        <taxon>Chromadorea</taxon>
        <taxon>Rhabditida</taxon>
        <taxon>Rhabditina</taxon>
        <taxon>Rhabditomorpha</taxon>
        <taxon>Rhabditoidea</taxon>
        <taxon>Rhabditidae</taxon>
        <taxon>Mesorhabditinae</taxon>
        <taxon>Mesorhabditis</taxon>
    </lineage>
</organism>
<dbReference type="InterPro" id="IPR018155">
    <property type="entry name" value="Hyaluronidase"/>
</dbReference>
<reference evidence="12" key="1">
    <citation type="submission" date="2024-02" db="UniProtKB">
        <authorList>
            <consortium name="WormBaseParasite"/>
        </authorList>
    </citation>
    <scope>IDENTIFICATION</scope>
</reference>
<dbReference type="PANTHER" id="PTHR11769:SF35">
    <property type="entry name" value="HYALURONIDASE"/>
    <property type="match status" value="1"/>
</dbReference>
<dbReference type="Proteomes" id="UP000887575">
    <property type="component" value="Unassembled WGS sequence"/>
</dbReference>
<name>A0AAF3FFV3_9BILA</name>
<dbReference type="InterPro" id="IPR017853">
    <property type="entry name" value="GH"/>
</dbReference>
<dbReference type="Gene3D" id="3.20.20.70">
    <property type="entry name" value="Aldolase class I"/>
    <property type="match status" value="1"/>
</dbReference>
<evidence type="ECO:0000256" key="2">
    <source>
        <dbReference type="ARBA" id="ARBA00008871"/>
    </source>
</evidence>
<dbReference type="SUPFAM" id="SSF51445">
    <property type="entry name" value="(Trans)glycosidases"/>
    <property type="match status" value="1"/>
</dbReference>
<sequence>MKREEWIHPLRFLVYFASNLISVYFLCCIFLKRPYHRNFRTLLVVNCVAGWCISAGEYHMIIEAGGHFDPIVKQAIFICFLFGLFLYHVSMISIAMERLLATISVRVYATGGRSCALQAFLIFVTVLGACGMVAFQKSSIVPNADIVLLTFSFTTACLSAVIMILLYIFNKRAYRRRAERVLWAEKYQLNENLQSTRAFIPIVINELACRFITNFLHLLAVRSGEDLAAKHNGYVEIIDIFTSYRISFAHLVIIRHIHQRCREPSGFLRKVTRECRKRRHFSSSLQFRRASLREILRNSSIQKESRRSRQGKKRYSCCVHSAMRDCRLHFLLSTLFIAVTRSQYAVERFPVYWNAPTENCIRKGVQIPLDKYGILHNQGQRFFGDNIVIFYEYAFGTFPYFEYGNASRPMNGGLPQLCDLALHLDAVQEHIQMKIPDEAFNGIAVIDFEEWRPLWQLNWGKKRVYQHESIRLVKERDPLISDKAAKFYAQQEFDEAARDIFLKTIEVGRRMRPYAKWGFYGFPYCNYDAGVDGESTCSARFQMHNDDLLFVMKAGVALFPSIYLSERRPKLNFRYIQAILSESRRIASSVDPPLEIYPYTKFEYDPYDEEKIHEFYGKGDLCNSIKQSADAGVSGLILWSTSKRMWRPRCELIANFFNQTLGPTVHLVAKRMRRCSRSLCSNRGRCVYQGPVDRCTFRARKEMYRCECDPQYEGPFCEYHSKFHWWLLGADSSSAYQPIDDL</sequence>
<feature type="transmembrane region" description="Helical" evidence="9">
    <location>
        <begin position="115"/>
        <end position="134"/>
    </location>
</feature>
<dbReference type="GO" id="GO:0016020">
    <property type="term" value="C:membrane"/>
    <property type="evidence" value="ECO:0007669"/>
    <property type="project" value="UniProtKB-SubCell"/>
</dbReference>
<evidence type="ECO:0000256" key="9">
    <source>
        <dbReference type="SAM" id="Phobius"/>
    </source>
</evidence>
<keyword evidence="4 9" id="KW-1133">Transmembrane helix</keyword>
<feature type="transmembrane region" description="Helical" evidence="9">
    <location>
        <begin position="43"/>
        <end position="62"/>
    </location>
</feature>
<keyword evidence="8" id="KW-0378">Hydrolase</keyword>
<dbReference type="InterPro" id="IPR019408">
    <property type="entry name" value="7TM_GPCR_serpentine_rcpt_Srab"/>
</dbReference>
<dbReference type="Pfam" id="PF10292">
    <property type="entry name" value="7TM_GPCR_Srab"/>
    <property type="match status" value="1"/>
</dbReference>
<dbReference type="CDD" id="cd00054">
    <property type="entry name" value="EGF_CA"/>
    <property type="match status" value="1"/>
</dbReference>
<dbReference type="Pfam" id="PF07974">
    <property type="entry name" value="EGF_2"/>
    <property type="match status" value="1"/>
</dbReference>
<dbReference type="GO" id="GO:0005975">
    <property type="term" value="P:carbohydrate metabolic process"/>
    <property type="evidence" value="ECO:0007669"/>
    <property type="project" value="InterPro"/>
</dbReference>
<keyword evidence="3 9" id="KW-0812">Transmembrane</keyword>
<keyword evidence="11" id="KW-1185">Reference proteome</keyword>
<feature type="domain" description="EGF-like" evidence="10">
    <location>
        <begin position="671"/>
        <end position="718"/>
    </location>
</feature>
<dbReference type="GO" id="GO:0004415">
    <property type="term" value="F:hyalurononglucosaminidase activity"/>
    <property type="evidence" value="ECO:0007669"/>
    <property type="project" value="UniProtKB-UniRule"/>
</dbReference>
<evidence type="ECO:0000256" key="1">
    <source>
        <dbReference type="ARBA" id="ARBA00004141"/>
    </source>
</evidence>
<keyword evidence="8" id="KW-0326">Glycosidase</keyword>
<dbReference type="SUPFAM" id="SSF57196">
    <property type="entry name" value="EGF/Laminin"/>
    <property type="match status" value="1"/>
</dbReference>
<proteinExistence type="inferred from homology"/>
<feature type="transmembrane region" description="Helical" evidence="9">
    <location>
        <begin position="12"/>
        <end position="31"/>
    </location>
</feature>
<dbReference type="AlphaFoldDB" id="A0AAF3FFV3"/>
<keyword evidence="6 7" id="KW-1015">Disulfide bond</keyword>
<comment type="catalytic activity">
    <reaction evidence="8">
        <text>Random hydrolysis of (1-&gt;4)-linkages between N-acetyl-beta-D-glucosamine and D-glucuronate residues in hyaluronate.</text>
        <dbReference type="EC" id="3.2.1.35"/>
    </reaction>
</comment>
<dbReference type="WBParaSite" id="MBELARI_LOCUS5924">
    <property type="protein sequence ID" value="MBELARI_LOCUS5924"/>
    <property type="gene ID" value="MBELARI_LOCUS5924"/>
</dbReference>
<evidence type="ECO:0000313" key="12">
    <source>
        <dbReference type="WBParaSite" id="MBELARI_LOCUS5924"/>
    </source>
</evidence>
<dbReference type="InterPro" id="IPR000742">
    <property type="entry name" value="EGF"/>
</dbReference>
<evidence type="ECO:0000313" key="11">
    <source>
        <dbReference type="Proteomes" id="UP000887575"/>
    </source>
</evidence>
<comment type="subcellular location">
    <subcellularLocation>
        <location evidence="1">Membrane</location>
        <topology evidence="1">Multi-pass membrane protein</topology>
    </subcellularLocation>
</comment>
<evidence type="ECO:0000256" key="4">
    <source>
        <dbReference type="ARBA" id="ARBA00022989"/>
    </source>
</evidence>
<dbReference type="PRINTS" id="PR00846">
    <property type="entry name" value="GLHYDRLASE56"/>
</dbReference>
<evidence type="ECO:0000256" key="6">
    <source>
        <dbReference type="ARBA" id="ARBA00023157"/>
    </source>
</evidence>
<comment type="similarity">
    <text evidence="2 8">Belongs to the glycosyl hydrolase 56 family.</text>
</comment>
<evidence type="ECO:0000259" key="10">
    <source>
        <dbReference type="PROSITE" id="PS50026"/>
    </source>
</evidence>
<dbReference type="PANTHER" id="PTHR11769">
    <property type="entry name" value="HYALURONIDASE"/>
    <property type="match status" value="1"/>
</dbReference>
<protein>
    <recommendedName>
        <fullName evidence="8">Hyaluronidase</fullName>
        <ecNumber evidence="8">3.2.1.35</ecNumber>
    </recommendedName>
</protein>
<evidence type="ECO:0000256" key="5">
    <source>
        <dbReference type="ARBA" id="ARBA00023136"/>
    </source>
</evidence>
<dbReference type="EC" id="3.2.1.35" evidence="8"/>
<feature type="disulfide bond" evidence="7">
    <location>
        <begin position="708"/>
        <end position="717"/>
    </location>
</feature>
<dbReference type="InterPro" id="IPR013785">
    <property type="entry name" value="Aldolase_TIM"/>
</dbReference>
<keyword evidence="5 9" id="KW-0472">Membrane</keyword>
<evidence type="ECO:0000256" key="3">
    <source>
        <dbReference type="ARBA" id="ARBA00022692"/>
    </source>
</evidence>
<dbReference type="PROSITE" id="PS00022">
    <property type="entry name" value="EGF_1"/>
    <property type="match status" value="1"/>
</dbReference>
<dbReference type="InterPro" id="IPR013111">
    <property type="entry name" value="EGF_extracell"/>
</dbReference>
<dbReference type="Pfam" id="PF01630">
    <property type="entry name" value="Glyco_hydro_56"/>
    <property type="match status" value="1"/>
</dbReference>